<sequence>MLSSSSNSSGGGGGGGGAGSAGPSSGRTAAQTPSLSSSVSSDAASGPEKSTTRLYVGNLHPSVDEYSLIQVFSKHGKIAKLDYLFHKSGPQKGKPRGYAFIEFSSKEEAMQALAATNDKMLRGRKVSVTFANKSEYAEVGTGAGALGPHRHRHGEASKPTTLSLIKNAQKPKSTNAKIAAMEAKLKLLQEQRSSAGKSAGEGSQQQQLNRPPPSAGLPSKPLPSSQSFPSR</sequence>
<dbReference type="Proteomes" id="UP001176521">
    <property type="component" value="Unassembled WGS sequence"/>
</dbReference>
<feature type="compositionally biased region" description="Polar residues" evidence="4">
    <location>
        <begin position="158"/>
        <end position="176"/>
    </location>
</feature>
<feature type="region of interest" description="Disordered" evidence="4">
    <location>
        <begin position="1"/>
        <end position="52"/>
    </location>
</feature>
<accession>A0AAN6G8M9</accession>
<dbReference type="InterPro" id="IPR050441">
    <property type="entry name" value="RBM"/>
</dbReference>
<keyword evidence="3" id="KW-0694">RNA-binding</keyword>
<dbReference type="InterPro" id="IPR035979">
    <property type="entry name" value="RBD_domain_sf"/>
</dbReference>
<comment type="caution">
    <text evidence="6">The sequence shown here is derived from an EMBL/GenBank/DDBJ whole genome shotgun (WGS) entry which is preliminary data.</text>
</comment>
<proteinExistence type="predicted"/>
<evidence type="ECO:0000259" key="5">
    <source>
        <dbReference type="PROSITE" id="PS50102"/>
    </source>
</evidence>
<dbReference type="Pfam" id="PF00076">
    <property type="entry name" value="RRM_1"/>
    <property type="match status" value="1"/>
</dbReference>
<dbReference type="EMBL" id="JAPDMQ010000492">
    <property type="protein sequence ID" value="KAK0523732.1"/>
    <property type="molecule type" value="Genomic_DNA"/>
</dbReference>
<evidence type="ECO:0000256" key="2">
    <source>
        <dbReference type="ARBA" id="ARBA00030780"/>
    </source>
</evidence>
<feature type="compositionally biased region" description="Polar residues" evidence="4">
    <location>
        <begin position="222"/>
        <end position="231"/>
    </location>
</feature>
<evidence type="ECO:0000313" key="6">
    <source>
        <dbReference type="EMBL" id="KAK0523732.1"/>
    </source>
</evidence>
<dbReference type="SMART" id="SM00360">
    <property type="entry name" value="RRM"/>
    <property type="match status" value="1"/>
</dbReference>
<dbReference type="GO" id="GO:0003723">
    <property type="term" value="F:RNA binding"/>
    <property type="evidence" value="ECO:0007669"/>
    <property type="project" value="UniProtKB-UniRule"/>
</dbReference>
<feature type="compositionally biased region" description="Gly residues" evidence="4">
    <location>
        <begin position="9"/>
        <end position="20"/>
    </location>
</feature>
<feature type="region of interest" description="Disordered" evidence="4">
    <location>
        <begin position="189"/>
        <end position="231"/>
    </location>
</feature>
<feature type="region of interest" description="Disordered" evidence="4">
    <location>
        <begin position="141"/>
        <end position="176"/>
    </location>
</feature>
<feature type="compositionally biased region" description="Low complexity" evidence="4">
    <location>
        <begin position="21"/>
        <end position="45"/>
    </location>
</feature>
<dbReference type="SUPFAM" id="SSF54928">
    <property type="entry name" value="RNA-binding domain, RBD"/>
    <property type="match status" value="1"/>
</dbReference>
<dbReference type="InterPro" id="IPR039157">
    <property type="entry name" value="RBM18_RRM"/>
</dbReference>
<dbReference type="InterPro" id="IPR012677">
    <property type="entry name" value="Nucleotide-bd_a/b_plait_sf"/>
</dbReference>
<organism evidence="6 7">
    <name type="scientific">Tilletia horrida</name>
    <dbReference type="NCBI Taxonomy" id="155126"/>
    <lineage>
        <taxon>Eukaryota</taxon>
        <taxon>Fungi</taxon>
        <taxon>Dikarya</taxon>
        <taxon>Basidiomycota</taxon>
        <taxon>Ustilaginomycotina</taxon>
        <taxon>Exobasidiomycetes</taxon>
        <taxon>Tilletiales</taxon>
        <taxon>Tilletiaceae</taxon>
        <taxon>Tilletia</taxon>
    </lineage>
</organism>
<evidence type="ECO:0000256" key="4">
    <source>
        <dbReference type="SAM" id="MobiDB-lite"/>
    </source>
</evidence>
<gene>
    <name evidence="6" type="ORF">OC842_006042</name>
</gene>
<dbReference type="InterPro" id="IPR000504">
    <property type="entry name" value="RRM_dom"/>
</dbReference>
<dbReference type="Gene3D" id="3.30.70.330">
    <property type="match status" value="1"/>
</dbReference>
<dbReference type="PANTHER" id="PTHR48034">
    <property type="entry name" value="TRANSFORMER-2 SEX-DETERMINING PROTEIN-RELATED"/>
    <property type="match status" value="1"/>
</dbReference>
<dbReference type="AlphaFoldDB" id="A0AAN6G8M9"/>
<evidence type="ECO:0000313" key="7">
    <source>
        <dbReference type="Proteomes" id="UP001176521"/>
    </source>
</evidence>
<keyword evidence="7" id="KW-1185">Reference proteome</keyword>
<dbReference type="PROSITE" id="PS50102">
    <property type="entry name" value="RRM"/>
    <property type="match status" value="1"/>
</dbReference>
<dbReference type="CDD" id="cd12355">
    <property type="entry name" value="RRM_RBM18"/>
    <property type="match status" value="1"/>
</dbReference>
<reference evidence="6" key="1">
    <citation type="journal article" date="2023" name="PhytoFront">
        <title>Draft Genome Resources of Seven Strains of Tilletia horrida, Causal Agent of Kernel Smut of Rice.</title>
        <authorList>
            <person name="Khanal S."/>
            <person name="Antony Babu S."/>
            <person name="Zhou X.G."/>
        </authorList>
    </citation>
    <scope>NUCLEOTIDE SEQUENCE</scope>
    <source>
        <strain evidence="6">TX3</strain>
    </source>
</reference>
<feature type="compositionally biased region" description="Polar residues" evidence="4">
    <location>
        <begin position="190"/>
        <end position="209"/>
    </location>
</feature>
<feature type="domain" description="RRM" evidence="5">
    <location>
        <begin position="52"/>
        <end position="133"/>
    </location>
</feature>
<evidence type="ECO:0000256" key="3">
    <source>
        <dbReference type="PROSITE-ProRule" id="PRU00176"/>
    </source>
</evidence>
<evidence type="ECO:0000256" key="1">
    <source>
        <dbReference type="ARBA" id="ARBA00021141"/>
    </source>
</evidence>
<name>A0AAN6G8M9_9BASI</name>
<protein>
    <recommendedName>
        <fullName evidence="1">Probable RNA-binding protein 18</fullName>
    </recommendedName>
    <alternativeName>
        <fullName evidence="2">RNA-binding motif protein 18</fullName>
    </alternativeName>
</protein>